<dbReference type="EMBL" id="CP050124">
    <property type="protein sequence ID" value="QIP42805.1"/>
    <property type="molecule type" value="Genomic_DNA"/>
</dbReference>
<proteinExistence type="predicted"/>
<reference evidence="1 2" key="1">
    <citation type="submission" date="2020-03" db="EMBL/GenBank/DDBJ databases">
        <title>Screen low temperature-resistant strains for efficient degradation of petroleum hydrocarbons under the low temperature.</title>
        <authorList>
            <person name="Wang Y."/>
            <person name="Chen J."/>
        </authorList>
    </citation>
    <scope>NUCLEOTIDE SEQUENCE [LARGE SCALE GENOMIC DNA]</scope>
    <source>
        <strain evidence="1 2">KB1</strain>
    </source>
</reference>
<accession>A0A6G9D0I3</accession>
<organism evidence="1 2">
    <name type="scientific">Rhodococcus erythropolis</name>
    <name type="common">Arthrobacter picolinophilus</name>
    <dbReference type="NCBI Taxonomy" id="1833"/>
    <lineage>
        <taxon>Bacteria</taxon>
        <taxon>Bacillati</taxon>
        <taxon>Actinomycetota</taxon>
        <taxon>Actinomycetes</taxon>
        <taxon>Mycobacteriales</taxon>
        <taxon>Nocardiaceae</taxon>
        <taxon>Rhodococcus</taxon>
        <taxon>Rhodococcus erythropolis group</taxon>
    </lineage>
</organism>
<dbReference type="AlphaFoldDB" id="A0A6G9D0I3"/>
<dbReference type="Proteomes" id="UP000502345">
    <property type="component" value="Chromosome"/>
</dbReference>
<evidence type="ECO:0000313" key="1">
    <source>
        <dbReference type="EMBL" id="QIP42805.1"/>
    </source>
</evidence>
<sequence length="68" mass="7795">MLGHFGVHSLRCRLVLIDRPKLRSLAIHEAELRIMLVSDVPATFREEHYSRRTGCDGRRAEVRPSGLL</sequence>
<gene>
    <name evidence="1" type="ORF">G9444_5562</name>
</gene>
<protein>
    <submittedName>
        <fullName evidence="1">Uncharacterized protein</fullName>
    </submittedName>
</protein>
<name>A0A6G9D0I3_RHOER</name>
<evidence type="ECO:0000313" key="2">
    <source>
        <dbReference type="Proteomes" id="UP000502345"/>
    </source>
</evidence>